<dbReference type="Proteomes" id="UP000799324">
    <property type="component" value="Unassembled WGS sequence"/>
</dbReference>
<feature type="coiled-coil region" evidence="1">
    <location>
        <begin position="145"/>
        <end position="172"/>
    </location>
</feature>
<dbReference type="AlphaFoldDB" id="A0A6A6SJ91"/>
<organism evidence="3 4">
    <name type="scientific">Lophiostoma macrostomum CBS 122681</name>
    <dbReference type="NCBI Taxonomy" id="1314788"/>
    <lineage>
        <taxon>Eukaryota</taxon>
        <taxon>Fungi</taxon>
        <taxon>Dikarya</taxon>
        <taxon>Ascomycota</taxon>
        <taxon>Pezizomycotina</taxon>
        <taxon>Dothideomycetes</taxon>
        <taxon>Pleosporomycetidae</taxon>
        <taxon>Pleosporales</taxon>
        <taxon>Lophiostomataceae</taxon>
        <taxon>Lophiostoma</taxon>
    </lineage>
</organism>
<name>A0A6A6SJ91_9PLEO</name>
<accession>A0A6A6SJ91</accession>
<evidence type="ECO:0000256" key="1">
    <source>
        <dbReference type="SAM" id="Coils"/>
    </source>
</evidence>
<gene>
    <name evidence="3" type="ORF">K491DRAFT_784703</name>
</gene>
<protein>
    <submittedName>
        <fullName evidence="3">Uncharacterized protein</fullName>
    </submittedName>
</protein>
<keyword evidence="1" id="KW-0175">Coiled coil</keyword>
<evidence type="ECO:0000313" key="4">
    <source>
        <dbReference type="Proteomes" id="UP000799324"/>
    </source>
</evidence>
<evidence type="ECO:0000256" key="2">
    <source>
        <dbReference type="SAM" id="MobiDB-lite"/>
    </source>
</evidence>
<feature type="region of interest" description="Disordered" evidence="2">
    <location>
        <begin position="209"/>
        <end position="256"/>
    </location>
</feature>
<sequence>MDTERLHMIELGGIMSGRPRSENMVDQATSTKIGRLRIPSTSPTSTPPAISSLPGAAPISVSTSVPSAITPPASLASAEPAQHALASPTTLEDVNDLLDMTYRWQQLGEYEKEHVEQHMKSKGLEKLWTLIETYEDYAGTINVDLEKKTNDLESEEERSSALRRDIMSLKEKLNAAVAKAKEGSKLKFDALIELGEALKAVDDWEEYNKQFEDEDDEAFEEEFVEDKKQKDPEGDTAEEDDSAEWEDAVEEDDPTE</sequence>
<evidence type="ECO:0000313" key="3">
    <source>
        <dbReference type="EMBL" id="KAF2647472.1"/>
    </source>
</evidence>
<feature type="compositionally biased region" description="Acidic residues" evidence="2">
    <location>
        <begin position="234"/>
        <end position="256"/>
    </location>
</feature>
<proteinExistence type="predicted"/>
<reference evidence="3" key="1">
    <citation type="journal article" date="2020" name="Stud. Mycol.">
        <title>101 Dothideomycetes genomes: a test case for predicting lifestyles and emergence of pathogens.</title>
        <authorList>
            <person name="Haridas S."/>
            <person name="Albert R."/>
            <person name="Binder M."/>
            <person name="Bloem J."/>
            <person name="Labutti K."/>
            <person name="Salamov A."/>
            <person name="Andreopoulos B."/>
            <person name="Baker S."/>
            <person name="Barry K."/>
            <person name="Bills G."/>
            <person name="Bluhm B."/>
            <person name="Cannon C."/>
            <person name="Castanera R."/>
            <person name="Culley D."/>
            <person name="Daum C."/>
            <person name="Ezra D."/>
            <person name="Gonzalez J."/>
            <person name="Henrissat B."/>
            <person name="Kuo A."/>
            <person name="Liang C."/>
            <person name="Lipzen A."/>
            <person name="Lutzoni F."/>
            <person name="Magnuson J."/>
            <person name="Mondo S."/>
            <person name="Nolan M."/>
            <person name="Ohm R."/>
            <person name="Pangilinan J."/>
            <person name="Park H.-J."/>
            <person name="Ramirez L."/>
            <person name="Alfaro M."/>
            <person name="Sun H."/>
            <person name="Tritt A."/>
            <person name="Yoshinaga Y."/>
            <person name="Zwiers L.-H."/>
            <person name="Turgeon B."/>
            <person name="Goodwin S."/>
            <person name="Spatafora J."/>
            <person name="Crous P."/>
            <person name="Grigoriev I."/>
        </authorList>
    </citation>
    <scope>NUCLEOTIDE SEQUENCE</scope>
    <source>
        <strain evidence="3">CBS 122681</strain>
    </source>
</reference>
<keyword evidence="4" id="KW-1185">Reference proteome</keyword>
<dbReference type="EMBL" id="MU004615">
    <property type="protein sequence ID" value="KAF2647472.1"/>
    <property type="molecule type" value="Genomic_DNA"/>
</dbReference>
<feature type="compositionally biased region" description="Acidic residues" evidence="2">
    <location>
        <begin position="212"/>
        <end position="224"/>
    </location>
</feature>